<proteinExistence type="predicted"/>
<name>A0AC61RGD1_9BACT</name>
<evidence type="ECO:0000313" key="1">
    <source>
        <dbReference type="EMBL" id="TGY77137.1"/>
    </source>
</evidence>
<sequence>MATLERIRSKSGLLIVVIGLALLAFIIGDAITNSRNLFGNHTTVAKIGKEKIDYTEYIRKREEVNNRYEQARRQNPAQLANFDSQMLSQMALDELVSEKLLDDAVEKAGISTSPEQLRFYVLENPVNPTMQTIVQQLNASGLSVSTPQQAYEVIFNPKRNGLTDSQMAPFQRAWIAMEQETMEMVKRQTYQKLLYGLVKANDLDKKALYNDYIMTSDVDVAYHPFGQLDPKKYAVDEAAVKAAYDKDKSRFKVDEMTKDVAFIAVNISPSAEDRDAARKLAEKTAMELRDSLGQISKELKKEGIIVTHKELRAKDIPVGAVRDFVTSGEANSVKLISDNIKGFSLVKMGKRSQVTDSIQLNLVQVVGATLPAKVLAKLNAGLPIDSLAGTFGDSVAAQKEQWIPLFTAQGRTNALESAQVDSLVNANGKYISLMTSPQGSVLAKITKKNAPVEVYSYDEVNYELKPSTKTINGERAKLEKFLEGNTSAKAFAENAAKAGYSVQDLSLSSSSVAVPRMAGLQSYYPDSRQVVRWVMIDGNPGEVSHIYESKDALTPALYAVAVVNEYDDYAPLANSEVKNYATDKARRAKAGEELVKLYQPKAGTIESAANAMGVEQQNVPNFRFGRNMQVRDAEVMGKIAGSKPGKVVLVAGENGVYAYRIKANAKEDFPFSEAQYEQQYYQLVNPNMADMLQGTKEFENNIYKFEAGD</sequence>
<accession>A0AC61RGD1</accession>
<gene>
    <name evidence="1" type="ORF">E5331_15735</name>
</gene>
<evidence type="ECO:0000313" key="2">
    <source>
        <dbReference type="Proteomes" id="UP000306319"/>
    </source>
</evidence>
<keyword evidence="2" id="KW-1185">Reference proteome</keyword>
<reference evidence="1" key="1">
    <citation type="submission" date="2019-04" db="EMBL/GenBank/DDBJ databases">
        <title>Microbes associate with the intestines of laboratory mice.</title>
        <authorList>
            <person name="Navarre W."/>
            <person name="Wong E."/>
            <person name="Huang K."/>
            <person name="Tropini C."/>
            <person name="Ng K."/>
            <person name="Yu B."/>
        </authorList>
    </citation>
    <scope>NUCLEOTIDE SEQUENCE</scope>
    <source>
        <strain evidence="1">NM04_E33</strain>
    </source>
</reference>
<protein>
    <submittedName>
        <fullName evidence="1">Uncharacterized protein</fullName>
    </submittedName>
</protein>
<dbReference type="EMBL" id="SRYB01000029">
    <property type="protein sequence ID" value="TGY77137.1"/>
    <property type="molecule type" value="Genomic_DNA"/>
</dbReference>
<organism evidence="1 2">
    <name type="scientific">Lepagella muris</name>
    <dbReference type="NCBI Taxonomy" id="3032870"/>
    <lineage>
        <taxon>Bacteria</taxon>
        <taxon>Pseudomonadati</taxon>
        <taxon>Bacteroidota</taxon>
        <taxon>Bacteroidia</taxon>
        <taxon>Bacteroidales</taxon>
        <taxon>Muribaculaceae</taxon>
        <taxon>Lepagella</taxon>
    </lineage>
</organism>
<comment type="caution">
    <text evidence="1">The sequence shown here is derived from an EMBL/GenBank/DDBJ whole genome shotgun (WGS) entry which is preliminary data.</text>
</comment>
<dbReference type="Proteomes" id="UP000306319">
    <property type="component" value="Unassembled WGS sequence"/>
</dbReference>